<name>A0A9J6FBN6_HAELO</name>
<dbReference type="EMBL" id="JABSTR010000002">
    <property type="protein sequence ID" value="KAH9363670.1"/>
    <property type="molecule type" value="Genomic_DNA"/>
</dbReference>
<dbReference type="VEuPathDB" id="VectorBase:HLOH_061218"/>
<evidence type="ECO:0000313" key="1">
    <source>
        <dbReference type="EMBL" id="KAH9363670.1"/>
    </source>
</evidence>
<comment type="caution">
    <text evidence="1">The sequence shown here is derived from an EMBL/GenBank/DDBJ whole genome shotgun (WGS) entry which is preliminary data.</text>
</comment>
<dbReference type="Proteomes" id="UP000821853">
    <property type="component" value="Chromosome 10"/>
</dbReference>
<accession>A0A9J6FBN6</accession>
<protein>
    <submittedName>
        <fullName evidence="1">Uncharacterized protein</fullName>
    </submittedName>
</protein>
<keyword evidence="2" id="KW-1185">Reference proteome</keyword>
<proteinExistence type="predicted"/>
<evidence type="ECO:0000313" key="2">
    <source>
        <dbReference type="Proteomes" id="UP000821853"/>
    </source>
</evidence>
<organism evidence="1 2">
    <name type="scientific">Haemaphysalis longicornis</name>
    <name type="common">Bush tick</name>
    <dbReference type="NCBI Taxonomy" id="44386"/>
    <lineage>
        <taxon>Eukaryota</taxon>
        <taxon>Metazoa</taxon>
        <taxon>Ecdysozoa</taxon>
        <taxon>Arthropoda</taxon>
        <taxon>Chelicerata</taxon>
        <taxon>Arachnida</taxon>
        <taxon>Acari</taxon>
        <taxon>Parasitiformes</taxon>
        <taxon>Ixodida</taxon>
        <taxon>Ixodoidea</taxon>
        <taxon>Ixodidae</taxon>
        <taxon>Haemaphysalinae</taxon>
        <taxon>Haemaphysalis</taxon>
    </lineage>
</organism>
<gene>
    <name evidence="1" type="ORF">HPB48_008011</name>
</gene>
<reference evidence="1 2" key="1">
    <citation type="journal article" date="2020" name="Cell">
        <title>Large-Scale Comparative Analyses of Tick Genomes Elucidate Their Genetic Diversity and Vector Capacities.</title>
        <authorList>
            <consortium name="Tick Genome and Microbiome Consortium (TIGMIC)"/>
            <person name="Jia N."/>
            <person name="Wang J."/>
            <person name="Shi W."/>
            <person name="Du L."/>
            <person name="Sun Y."/>
            <person name="Zhan W."/>
            <person name="Jiang J.F."/>
            <person name="Wang Q."/>
            <person name="Zhang B."/>
            <person name="Ji P."/>
            <person name="Bell-Sakyi L."/>
            <person name="Cui X.M."/>
            <person name="Yuan T.T."/>
            <person name="Jiang B.G."/>
            <person name="Yang W.F."/>
            <person name="Lam T.T."/>
            <person name="Chang Q.C."/>
            <person name="Ding S.J."/>
            <person name="Wang X.J."/>
            <person name="Zhu J.G."/>
            <person name="Ruan X.D."/>
            <person name="Zhao L."/>
            <person name="Wei J.T."/>
            <person name="Ye R.Z."/>
            <person name="Que T.C."/>
            <person name="Du C.H."/>
            <person name="Zhou Y.H."/>
            <person name="Cheng J.X."/>
            <person name="Dai P.F."/>
            <person name="Guo W.B."/>
            <person name="Han X.H."/>
            <person name="Huang E.J."/>
            <person name="Li L.F."/>
            <person name="Wei W."/>
            <person name="Gao Y.C."/>
            <person name="Liu J.Z."/>
            <person name="Shao H.Z."/>
            <person name="Wang X."/>
            <person name="Wang C.C."/>
            <person name="Yang T.C."/>
            <person name="Huo Q.B."/>
            <person name="Li W."/>
            <person name="Chen H.Y."/>
            <person name="Chen S.E."/>
            <person name="Zhou L.G."/>
            <person name="Ni X.B."/>
            <person name="Tian J.H."/>
            <person name="Sheng Y."/>
            <person name="Liu T."/>
            <person name="Pan Y.S."/>
            <person name="Xia L.Y."/>
            <person name="Li J."/>
            <person name="Zhao F."/>
            <person name="Cao W.C."/>
        </authorList>
    </citation>
    <scope>NUCLEOTIDE SEQUENCE [LARGE SCALE GENOMIC DNA]</scope>
    <source>
        <strain evidence="1">HaeL-2018</strain>
    </source>
</reference>
<dbReference type="AlphaFoldDB" id="A0A9J6FBN6"/>
<sequence>MVLLGPLLGIDKQEATWFKEKESLKALVKELDEQRIGFLEKLEKASELKFYPSLNKLALSPTSHLIMPLLVAPPGSPFQAQGTQQPLESAHGDSLCIHTRNCKGASSGLGSTAHPRDVFGMTE</sequence>